<accession>A0A921INF9</accession>
<gene>
    <name evidence="1" type="ORF">K8U80_04015</name>
</gene>
<sequence length="203" mass="22859">MADRCQSKKYNLSFTSIGARRLETVEVARAYVEQPDWGEVRRAIVEENIIGLNKESTRKRVGGEIIKRLKSLDDEEIAVLADALDDDQLVMIWVAICRTYPILWSFSACVVSARFANMVPDVPRTAWSAFVEEEALDHPEISGLTEKSLKQLESRTFSMLKECHLIDSQGSITPLYPSERLVAFLAARSPEDLELFPKVGALL</sequence>
<reference evidence="1" key="1">
    <citation type="journal article" date="2021" name="PeerJ">
        <title>Extensive microbial diversity within the chicken gut microbiome revealed by metagenomics and culture.</title>
        <authorList>
            <person name="Gilroy R."/>
            <person name="Ravi A."/>
            <person name="Getino M."/>
            <person name="Pursley I."/>
            <person name="Horton D.L."/>
            <person name="Alikhan N.F."/>
            <person name="Baker D."/>
            <person name="Gharbi K."/>
            <person name="Hall N."/>
            <person name="Watson M."/>
            <person name="Adriaenssens E.M."/>
            <person name="Foster-Nyarko E."/>
            <person name="Jarju S."/>
            <person name="Secka A."/>
            <person name="Antonio M."/>
            <person name="Oren A."/>
            <person name="Chaudhuri R.R."/>
            <person name="La Ragione R."/>
            <person name="Hildebrand F."/>
            <person name="Pallen M.J."/>
        </authorList>
    </citation>
    <scope>NUCLEOTIDE SEQUENCE</scope>
    <source>
        <strain evidence="1">ChiGjej2B2-7701</strain>
    </source>
</reference>
<dbReference type="InterPro" id="IPR014948">
    <property type="entry name" value="BrxA"/>
</dbReference>
<dbReference type="EMBL" id="DYVF01000029">
    <property type="protein sequence ID" value="HJG30545.1"/>
    <property type="molecule type" value="Genomic_DNA"/>
</dbReference>
<comment type="caution">
    <text evidence="1">The sequence shown here is derived from an EMBL/GenBank/DDBJ whole genome shotgun (WGS) entry which is preliminary data.</text>
</comment>
<dbReference type="InterPro" id="IPR023137">
    <property type="entry name" value="BrxA_sf"/>
</dbReference>
<proteinExistence type="predicted"/>
<organism evidence="1 2">
    <name type="scientific">Collinsella ihumii</name>
    <dbReference type="NCBI Taxonomy" id="1720204"/>
    <lineage>
        <taxon>Bacteria</taxon>
        <taxon>Bacillati</taxon>
        <taxon>Actinomycetota</taxon>
        <taxon>Coriobacteriia</taxon>
        <taxon>Coriobacteriales</taxon>
        <taxon>Coriobacteriaceae</taxon>
        <taxon>Collinsella</taxon>
    </lineage>
</organism>
<dbReference type="AlphaFoldDB" id="A0A921INF9"/>
<dbReference type="Pfam" id="PF08849">
    <property type="entry name" value="BrxA"/>
    <property type="match status" value="1"/>
</dbReference>
<dbReference type="Proteomes" id="UP000746751">
    <property type="component" value="Unassembled WGS sequence"/>
</dbReference>
<reference evidence="1" key="2">
    <citation type="submission" date="2021-09" db="EMBL/GenBank/DDBJ databases">
        <authorList>
            <person name="Gilroy R."/>
        </authorList>
    </citation>
    <scope>NUCLEOTIDE SEQUENCE</scope>
    <source>
        <strain evidence="1">ChiGjej2B2-7701</strain>
    </source>
</reference>
<evidence type="ECO:0000313" key="1">
    <source>
        <dbReference type="EMBL" id="HJG30545.1"/>
    </source>
</evidence>
<evidence type="ECO:0000313" key="2">
    <source>
        <dbReference type="Proteomes" id="UP000746751"/>
    </source>
</evidence>
<dbReference type="Gene3D" id="1.10.3540.10">
    <property type="entry name" value="uncharacterized protein from magnetospirillum magneticum domain"/>
    <property type="match status" value="1"/>
</dbReference>
<protein>
    <submittedName>
        <fullName evidence="1">DUF1819 family protein</fullName>
    </submittedName>
</protein>
<name>A0A921INF9_9ACTN</name>